<feature type="coiled-coil region" evidence="1">
    <location>
        <begin position="50"/>
        <end position="77"/>
    </location>
</feature>
<accession>A0ABW4LQ74</accession>
<dbReference type="Proteomes" id="UP001597214">
    <property type="component" value="Unassembled WGS sequence"/>
</dbReference>
<dbReference type="EMBL" id="JBHUEM010000020">
    <property type="protein sequence ID" value="MFD1737324.1"/>
    <property type="molecule type" value="Genomic_DNA"/>
</dbReference>
<keyword evidence="1" id="KW-0175">Coiled coil</keyword>
<dbReference type="RefSeq" id="WP_377928529.1">
    <property type="nucleotide sequence ID" value="NZ_JBHUEM010000020.1"/>
</dbReference>
<evidence type="ECO:0000256" key="1">
    <source>
        <dbReference type="SAM" id="Coils"/>
    </source>
</evidence>
<gene>
    <name evidence="3" type="ORF">ACFSCX_12240</name>
</gene>
<dbReference type="InterPro" id="IPR001387">
    <property type="entry name" value="Cro/C1-type_HTH"/>
</dbReference>
<proteinExistence type="predicted"/>
<dbReference type="SMART" id="SM00530">
    <property type="entry name" value="HTH_XRE"/>
    <property type="match status" value="1"/>
</dbReference>
<comment type="caution">
    <text evidence="3">The sequence shown here is derived from an EMBL/GenBank/DDBJ whole genome shotgun (WGS) entry which is preliminary data.</text>
</comment>
<protein>
    <submittedName>
        <fullName evidence="3">Helix-turn-helix domain-containing protein</fullName>
    </submittedName>
</protein>
<feature type="domain" description="HTH cro/C1-type" evidence="2">
    <location>
        <begin position="7"/>
        <end position="60"/>
    </location>
</feature>
<dbReference type="Pfam" id="PF01381">
    <property type="entry name" value="HTH_3"/>
    <property type="match status" value="1"/>
</dbReference>
<evidence type="ECO:0000259" key="2">
    <source>
        <dbReference type="PROSITE" id="PS50943"/>
    </source>
</evidence>
<dbReference type="CDD" id="cd00093">
    <property type="entry name" value="HTH_XRE"/>
    <property type="match status" value="1"/>
</dbReference>
<reference evidence="4" key="1">
    <citation type="journal article" date="2019" name="Int. J. Syst. Evol. Microbiol.">
        <title>The Global Catalogue of Microorganisms (GCM) 10K type strain sequencing project: providing services to taxonomists for standard genome sequencing and annotation.</title>
        <authorList>
            <consortium name="The Broad Institute Genomics Platform"/>
            <consortium name="The Broad Institute Genome Sequencing Center for Infectious Disease"/>
            <person name="Wu L."/>
            <person name="Ma J."/>
        </authorList>
    </citation>
    <scope>NUCLEOTIDE SEQUENCE [LARGE SCALE GENOMIC DNA]</scope>
    <source>
        <strain evidence="4">CCUG 49339</strain>
    </source>
</reference>
<dbReference type="Gene3D" id="1.25.40.10">
    <property type="entry name" value="Tetratricopeptide repeat domain"/>
    <property type="match status" value="2"/>
</dbReference>
<evidence type="ECO:0000313" key="3">
    <source>
        <dbReference type="EMBL" id="MFD1737324.1"/>
    </source>
</evidence>
<dbReference type="InterPro" id="IPR011990">
    <property type="entry name" value="TPR-like_helical_dom_sf"/>
</dbReference>
<evidence type="ECO:0000313" key="4">
    <source>
        <dbReference type="Proteomes" id="UP001597214"/>
    </source>
</evidence>
<dbReference type="PROSITE" id="PS50943">
    <property type="entry name" value="HTH_CROC1"/>
    <property type="match status" value="1"/>
</dbReference>
<dbReference type="SUPFAM" id="SSF47413">
    <property type="entry name" value="lambda repressor-like DNA-binding domains"/>
    <property type="match status" value="1"/>
</dbReference>
<dbReference type="SUPFAM" id="SSF48452">
    <property type="entry name" value="TPR-like"/>
    <property type="match status" value="1"/>
</dbReference>
<name>A0ABW4LQ74_9BACI</name>
<dbReference type="InterPro" id="IPR010982">
    <property type="entry name" value="Lambda_DNA-bd_dom_sf"/>
</dbReference>
<organism evidence="3 4">
    <name type="scientific">Bacillus salitolerans</name>
    <dbReference type="NCBI Taxonomy" id="1437434"/>
    <lineage>
        <taxon>Bacteria</taxon>
        <taxon>Bacillati</taxon>
        <taxon>Bacillota</taxon>
        <taxon>Bacilli</taxon>
        <taxon>Bacillales</taxon>
        <taxon>Bacillaceae</taxon>
        <taxon>Bacillus</taxon>
    </lineage>
</organism>
<sequence length="413" mass="48778">MDIGVIIRGYRRGRQLTQEELASGICSISHLSKIENGSKEYNEETITLLLQRLDIDLNKIQNEINFFQKLLDELYKTIVYQDYESAKQKFSIIQGNNEKLILIGLNHLNEIISYRYYLFIQDSEKYIELRKKLLRNCEKFSQIESVLFSYFDAIYFILEGQLKKALELFSKLLDKSFQHFGDFYYHLALCMSLTHNPGAAILYSNKALEQYDIYNNFTRKIHTQMILAINYQRIGALLEAEHYYELLLTNSTRINDLKNIAYNSHNLSILKKAQKQFSKAVFLLQKSIQAAKEARVSYLPSLCELAEIYESQNETETSVELIKQIIIKAKEEGNLRIEIKYLYKQQHLSLSINHFANFIEKRGFTPLEAHHLFEDMVLYCTKLIHFYQEKQDLQKKIKYLEYANLALYKYKKK</sequence>
<keyword evidence="4" id="KW-1185">Reference proteome</keyword>